<dbReference type="Pfam" id="PF00232">
    <property type="entry name" value="Glyco_hydro_1"/>
    <property type="match status" value="2"/>
</dbReference>
<dbReference type="SUPFAM" id="SSF51445">
    <property type="entry name" value="(Trans)glycosidases"/>
    <property type="match status" value="2"/>
</dbReference>
<proteinExistence type="inferred from homology"/>
<dbReference type="AlphaFoldDB" id="A0A834ZFA6"/>
<dbReference type="InterPro" id="IPR001360">
    <property type="entry name" value="Glyco_hydro_1"/>
</dbReference>
<name>A0A834ZFA6_TETSI</name>
<dbReference type="InterPro" id="IPR033132">
    <property type="entry name" value="GH_1_N_CS"/>
</dbReference>
<evidence type="ECO:0000256" key="1">
    <source>
        <dbReference type="ARBA" id="ARBA00010838"/>
    </source>
</evidence>
<evidence type="ECO:0000313" key="4">
    <source>
        <dbReference type="EMBL" id="KAF8401467.1"/>
    </source>
</evidence>
<protein>
    <recommendedName>
        <fullName evidence="6">Beta-glucosidase 11</fullName>
    </recommendedName>
</protein>
<gene>
    <name evidence="4" type="ORF">HHK36_012406</name>
</gene>
<keyword evidence="2" id="KW-0378">Hydrolase</keyword>
<dbReference type="GO" id="GO:0008422">
    <property type="term" value="F:beta-glucosidase activity"/>
    <property type="evidence" value="ECO:0007669"/>
    <property type="project" value="TreeGrafter"/>
</dbReference>
<dbReference type="Proteomes" id="UP000655225">
    <property type="component" value="Unassembled WGS sequence"/>
</dbReference>
<reference evidence="4 5" key="1">
    <citation type="submission" date="2020-04" db="EMBL/GenBank/DDBJ databases">
        <title>Plant Genome Project.</title>
        <authorList>
            <person name="Zhang R.-G."/>
        </authorList>
    </citation>
    <scope>NUCLEOTIDE SEQUENCE [LARGE SCALE GENOMIC DNA]</scope>
    <source>
        <strain evidence="4">YNK0</strain>
        <tissue evidence="4">Leaf</tissue>
    </source>
</reference>
<sequence>MGCTLFLEKDFTAYADVCFREFGDRVSYWTTVNEANVFVLGGYDFGFLPPQRCSSPFGFNCAVGNSTWEPYVAAHNILLTHASVARLYKNKYQAWQHGFIGINVYMVWFTPFTNATEDVLATQRANDFYAGWFLNPLMFGDYPDIVKKNAGLRIPFFTPRQSKQVKGSFDFLGLNHYTTLSVKDNSNSLKIDQRDFNGDMAAEIRRMLISITCFRVVDWAFTDEYPINPSGLQGVLEYVKQVYGNPPVYIHENGQKMLHSMSFNDTSRVNYLNAYMGSLLDAVRNGSNARGYFTWSFLDVFELLGIDGFKSSFGLYYVDLDDPELKRYPKLSAHWYSNFLKGKSSNSNVTIGTEKNFYPLSQTHSSQKNCTEEMLSLSSSMFLLLLTLAAVGLGQDTAKFSRDDFPSHFVFGSGSSAYQVEGAAFEDGKSPSIWDTSTHSGNLKNKSKVDRACDQYHKYKEDVKLMVDTGLEGYRFSISWSRLILNGRGPVIPKGLQYYNNLINELVSHGIQPHVTLFHFDLPQVLEDEYGGWLRQKIVFVLNFILLF</sequence>
<evidence type="ECO:0008006" key="6">
    <source>
        <dbReference type="Google" id="ProtNLM"/>
    </source>
</evidence>
<evidence type="ECO:0000256" key="3">
    <source>
        <dbReference type="RuleBase" id="RU003690"/>
    </source>
</evidence>
<accession>A0A834ZFA6</accession>
<dbReference type="EMBL" id="JABCRI010000008">
    <property type="protein sequence ID" value="KAF8401467.1"/>
    <property type="molecule type" value="Genomic_DNA"/>
</dbReference>
<dbReference type="PANTHER" id="PTHR10353:SF29">
    <property type="entry name" value="BETA-GLUCOSIDASE 11"/>
    <property type="match status" value="1"/>
</dbReference>
<dbReference type="InterPro" id="IPR017853">
    <property type="entry name" value="GH"/>
</dbReference>
<keyword evidence="5" id="KW-1185">Reference proteome</keyword>
<dbReference type="PRINTS" id="PR00131">
    <property type="entry name" value="GLHYDRLASE1"/>
</dbReference>
<dbReference type="FunFam" id="3.20.20.80:FF:000020">
    <property type="entry name" value="Beta-glucosidase 12"/>
    <property type="match status" value="1"/>
</dbReference>
<dbReference type="OrthoDB" id="65569at2759"/>
<organism evidence="4 5">
    <name type="scientific">Tetracentron sinense</name>
    <name type="common">Spur-leaf</name>
    <dbReference type="NCBI Taxonomy" id="13715"/>
    <lineage>
        <taxon>Eukaryota</taxon>
        <taxon>Viridiplantae</taxon>
        <taxon>Streptophyta</taxon>
        <taxon>Embryophyta</taxon>
        <taxon>Tracheophyta</taxon>
        <taxon>Spermatophyta</taxon>
        <taxon>Magnoliopsida</taxon>
        <taxon>Trochodendrales</taxon>
        <taxon>Trochodendraceae</taxon>
        <taxon>Tetracentron</taxon>
    </lineage>
</organism>
<dbReference type="PROSITE" id="PS00653">
    <property type="entry name" value="GLYCOSYL_HYDROL_F1_2"/>
    <property type="match status" value="1"/>
</dbReference>
<dbReference type="GO" id="GO:0005975">
    <property type="term" value="P:carbohydrate metabolic process"/>
    <property type="evidence" value="ECO:0007669"/>
    <property type="project" value="InterPro"/>
</dbReference>
<evidence type="ECO:0000256" key="2">
    <source>
        <dbReference type="ARBA" id="ARBA00022801"/>
    </source>
</evidence>
<comment type="similarity">
    <text evidence="1 3">Belongs to the glycosyl hydrolase 1 family.</text>
</comment>
<comment type="caution">
    <text evidence="4">The sequence shown here is derived from an EMBL/GenBank/DDBJ whole genome shotgun (WGS) entry which is preliminary data.</text>
</comment>
<evidence type="ECO:0000313" key="5">
    <source>
        <dbReference type="Proteomes" id="UP000655225"/>
    </source>
</evidence>
<dbReference type="Gene3D" id="3.20.20.80">
    <property type="entry name" value="Glycosidases"/>
    <property type="match status" value="2"/>
</dbReference>
<dbReference type="PANTHER" id="PTHR10353">
    <property type="entry name" value="GLYCOSYL HYDROLASE"/>
    <property type="match status" value="1"/>
</dbReference>